<dbReference type="GO" id="GO:0005576">
    <property type="term" value="C:extracellular region"/>
    <property type="evidence" value="ECO:0007669"/>
    <property type="project" value="UniProtKB-SubCell"/>
</dbReference>
<dbReference type="Proteomes" id="UP000050640">
    <property type="component" value="Unplaced"/>
</dbReference>
<dbReference type="PANTHER" id="PTHR21700">
    <property type="entry name" value="TRANSTHYRETIN-LIKE FAMILY PROTEIN-RELATED"/>
    <property type="match status" value="1"/>
</dbReference>
<evidence type="ECO:0000313" key="7">
    <source>
        <dbReference type="WBParaSite" id="EEL_0000141601-mRNA-1"/>
    </source>
</evidence>
<evidence type="ECO:0000256" key="5">
    <source>
        <dbReference type="SAM" id="SignalP"/>
    </source>
</evidence>
<feature type="signal peptide" evidence="5">
    <location>
        <begin position="1"/>
        <end position="18"/>
    </location>
</feature>
<evidence type="ECO:0000313" key="6">
    <source>
        <dbReference type="Proteomes" id="UP000050640"/>
    </source>
</evidence>
<feature type="chain" id="PRO_5006447548" evidence="5">
    <location>
        <begin position="19"/>
        <end position="136"/>
    </location>
</feature>
<keyword evidence="4 5" id="KW-0732">Signal</keyword>
<dbReference type="GO" id="GO:0009986">
    <property type="term" value="C:cell surface"/>
    <property type="evidence" value="ECO:0007669"/>
    <property type="project" value="InterPro"/>
</dbReference>
<reference evidence="7" key="1">
    <citation type="submission" date="2017-02" db="UniProtKB">
        <authorList>
            <consortium name="WormBaseParasite"/>
        </authorList>
    </citation>
    <scope>IDENTIFICATION</scope>
</reference>
<dbReference type="Pfam" id="PF01060">
    <property type="entry name" value="TTR-52"/>
    <property type="match status" value="1"/>
</dbReference>
<evidence type="ECO:0000256" key="3">
    <source>
        <dbReference type="ARBA" id="ARBA00022525"/>
    </source>
</evidence>
<evidence type="ECO:0000256" key="2">
    <source>
        <dbReference type="ARBA" id="ARBA00010112"/>
    </source>
</evidence>
<dbReference type="Gene3D" id="2.60.40.3330">
    <property type="match status" value="1"/>
</dbReference>
<sequence length="136" mass="15808">MKLMRVLLLFLLPIYAYGLFGSKKNITVIGNLECGGSPYKAVTVELWDDDAFNFDDKLNLTHTDNAGKFKLYGEAREIRNIEPYLLIKHNCDNGRHDVRCTYTDRYNIPKSYQGMIYNLNKVDLKDATVRRKTKCY</sequence>
<comment type="subcellular location">
    <subcellularLocation>
        <location evidence="1">Secreted</location>
    </subcellularLocation>
</comment>
<keyword evidence="3" id="KW-0964">Secreted</keyword>
<evidence type="ECO:0000256" key="1">
    <source>
        <dbReference type="ARBA" id="ARBA00004613"/>
    </source>
</evidence>
<accession>A0A0R3RIV8</accession>
<keyword evidence="6" id="KW-1185">Reference proteome</keyword>
<protein>
    <submittedName>
        <fullName evidence="7">Transthyretin-like family protein</fullName>
    </submittedName>
</protein>
<comment type="similarity">
    <text evidence="2">Belongs to the nematode transthyretin-like family.</text>
</comment>
<proteinExistence type="inferred from homology"/>
<name>A0A0R3RIV8_9BILA</name>
<dbReference type="WBParaSite" id="EEL_0000141601-mRNA-1">
    <property type="protein sequence ID" value="EEL_0000141601-mRNA-1"/>
    <property type="gene ID" value="EEL_0000141601"/>
</dbReference>
<evidence type="ECO:0000256" key="4">
    <source>
        <dbReference type="ARBA" id="ARBA00022729"/>
    </source>
</evidence>
<dbReference type="AlphaFoldDB" id="A0A0R3RIV8"/>
<dbReference type="InterPro" id="IPR038479">
    <property type="entry name" value="Transthyretin-like_sf"/>
</dbReference>
<dbReference type="InterPro" id="IPR001534">
    <property type="entry name" value="Transthyretin-like"/>
</dbReference>
<organism evidence="6 7">
    <name type="scientific">Elaeophora elaphi</name>
    <dbReference type="NCBI Taxonomy" id="1147741"/>
    <lineage>
        <taxon>Eukaryota</taxon>
        <taxon>Metazoa</taxon>
        <taxon>Ecdysozoa</taxon>
        <taxon>Nematoda</taxon>
        <taxon>Chromadorea</taxon>
        <taxon>Rhabditida</taxon>
        <taxon>Spirurina</taxon>
        <taxon>Spiruromorpha</taxon>
        <taxon>Filarioidea</taxon>
        <taxon>Onchocercidae</taxon>
        <taxon>Elaeophora</taxon>
    </lineage>
</organism>